<comment type="caution">
    <text evidence="1">The sequence shown here is derived from an EMBL/GenBank/DDBJ whole genome shotgun (WGS) entry which is preliminary data.</text>
</comment>
<sequence length="110" mass="12592">NVLSQITLDSQFYFNSSLMSSRCFRSKRPTQQLTQSQTSVEVYNQISDSEPKAELHYEEVSIFKKTPEVSFISVQDRGQQETVYAQIQAENVSTQTADNPESLYAEVKKE</sequence>
<protein>
    <submittedName>
        <fullName evidence="1">Uncharacterized protein</fullName>
    </submittedName>
</protein>
<evidence type="ECO:0000313" key="1">
    <source>
        <dbReference type="EMBL" id="MEQ2235173.1"/>
    </source>
</evidence>
<gene>
    <name evidence="1" type="ORF">ILYODFUR_038948</name>
</gene>
<reference evidence="1 2" key="1">
    <citation type="submission" date="2021-06" db="EMBL/GenBank/DDBJ databases">
        <authorList>
            <person name="Palmer J.M."/>
        </authorList>
    </citation>
    <scope>NUCLEOTIDE SEQUENCE [LARGE SCALE GENOMIC DNA]</scope>
    <source>
        <strain evidence="2">if_2019</strain>
        <tissue evidence="1">Muscle</tissue>
    </source>
</reference>
<feature type="non-terminal residue" evidence="1">
    <location>
        <position position="1"/>
    </location>
</feature>
<keyword evidence="2" id="KW-1185">Reference proteome</keyword>
<accession>A0ABV0TQH5</accession>
<dbReference type="Proteomes" id="UP001482620">
    <property type="component" value="Unassembled WGS sequence"/>
</dbReference>
<evidence type="ECO:0000313" key="2">
    <source>
        <dbReference type="Proteomes" id="UP001482620"/>
    </source>
</evidence>
<dbReference type="EMBL" id="JAHRIQ010045358">
    <property type="protein sequence ID" value="MEQ2235173.1"/>
    <property type="molecule type" value="Genomic_DNA"/>
</dbReference>
<proteinExistence type="predicted"/>
<organism evidence="1 2">
    <name type="scientific">Ilyodon furcidens</name>
    <name type="common">goldbreast splitfin</name>
    <dbReference type="NCBI Taxonomy" id="33524"/>
    <lineage>
        <taxon>Eukaryota</taxon>
        <taxon>Metazoa</taxon>
        <taxon>Chordata</taxon>
        <taxon>Craniata</taxon>
        <taxon>Vertebrata</taxon>
        <taxon>Euteleostomi</taxon>
        <taxon>Actinopterygii</taxon>
        <taxon>Neopterygii</taxon>
        <taxon>Teleostei</taxon>
        <taxon>Neoteleostei</taxon>
        <taxon>Acanthomorphata</taxon>
        <taxon>Ovalentaria</taxon>
        <taxon>Atherinomorphae</taxon>
        <taxon>Cyprinodontiformes</taxon>
        <taxon>Goodeidae</taxon>
        <taxon>Ilyodon</taxon>
    </lineage>
</organism>
<name>A0ABV0TQH5_9TELE</name>